<evidence type="ECO:0000259" key="13">
    <source>
        <dbReference type="PROSITE" id="PS50290"/>
    </source>
</evidence>
<dbReference type="PROSITE" id="PS00916">
    <property type="entry name" value="PI3_4_KINASE_2"/>
    <property type="match status" value="1"/>
</dbReference>
<feature type="compositionally biased region" description="Polar residues" evidence="12">
    <location>
        <begin position="2493"/>
        <end position="2502"/>
    </location>
</feature>
<evidence type="ECO:0000256" key="8">
    <source>
        <dbReference type="ARBA" id="ARBA00022777"/>
    </source>
</evidence>
<dbReference type="PANTHER" id="PTHR11139:SF125">
    <property type="entry name" value="SERINE_THREONINE-PROTEIN KINASE MEC1"/>
    <property type="match status" value="1"/>
</dbReference>
<keyword evidence="5" id="KW-0808">Transferase</keyword>
<dbReference type="InterPro" id="IPR011009">
    <property type="entry name" value="Kinase-like_dom_sf"/>
</dbReference>
<dbReference type="EC" id="2.7.11.1" evidence="3"/>
<dbReference type="GO" id="GO:0006281">
    <property type="term" value="P:DNA repair"/>
    <property type="evidence" value="ECO:0007669"/>
    <property type="project" value="UniProtKB-KW"/>
</dbReference>
<protein>
    <recommendedName>
        <fullName evidence="3">non-specific serine/threonine protein kinase</fullName>
        <ecNumber evidence="3">2.7.11.1</ecNumber>
    </recommendedName>
</protein>
<dbReference type="SMART" id="SM00802">
    <property type="entry name" value="UME"/>
    <property type="match status" value="1"/>
</dbReference>
<feature type="compositionally biased region" description="Polar residues" evidence="12">
    <location>
        <begin position="2517"/>
        <end position="2535"/>
    </location>
</feature>
<evidence type="ECO:0000259" key="14">
    <source>
        <dbReference type="PROSITE" id="PS51189"/>
    </source>
</evidence>
<feature type="region of interest" description="Disordered" evidence="12">
    <location>
        <begin position="2457"/>
        <end position="2553"/>
    </location>
</feature>
<dbReference type="PROSITE" id="PS50290">
    <property type="entry name" value="PI3_4_KINASE_3"/>
    <property type="match status" value="1"/>
</dbReference>
<keyword evidence="9" id="KW-0067">ATP-binding</keyword>
<dbReference type="GO" id="GO:0005694">
    <property type="term" value="C:chromosome"/>
    <property type="evidence" value="ECO:0007669"/>
    <property type="project" value="TreeGrafter"/>
</dbReference>
<reference evidence="15 16" key="1">
    <citation type="submission" date="2019-04" db="EMBL/GenBank/DDBJ databases">
        <title>High contiguity whole genome sequence and gene annotation resource for two Venturia nashicola isolates.</title>
        <authorList>
            <person name="Prokchorchik M."/>
            <person name="Won K."/>
            <person name="Lee Y."/>
            <person name="Choi E.D."/>
            <person name="Segonzac C."/>
            <person name="Sohn K.H."/>
        </authorList>
    </citation>
    <scope>NUCLEOTIDE SEQUENCE [LARGE SCALE GENOMIC DNA]</scope>
    <source>
        <strain evidence="15 16">PRI2</strain>
    </source>
</reference>
<evidence type="ECO:0000256" key="7">
    <source>
        <dbReference type="ARBA" id="ARBA00022763"/>
    </source>
</evidence>
<keyword evidence="16" id="KW-1185">Reference proteome</keyword>
<dbReference type="Pfam" id="PF08064">
    <property type="entry name" value="UME"/>
    <property type="match status" value="1"/>
</dbReference>
<dbReference type="GO" id="GO:0005634">
    <property type="term" value="C:nucleus"/>
    <property type="evidence" value="ECO:0007669"/>
    <property type="project" value="UniProtKB-SubCell"/>
</dbReference>
<feature type="domain" description="FAT" evidence="14">
    <location>
        <begin position="1407"/>
        <end position="1978"/>
    </location>
</feature>
<dbReference type="Pfam" id="PF00454">
    <property type="entry name" value="PI3_PI4_kinase"/>
    <property type="match status" value="1"/>
</dbReference>
<name>A0A4Z1P7S6_9PEZI</name>
<proteinExistence type="inferred from homology"/>
<keyword evidence="4" id="KW-0723">Serine/threonine-protein kinase</keyword>
<dbReference type="Proteomes" id="UP000298493">
    <property type="component" value="Unassembled WGS sequence"/>
</dbReference>
<feature type="compositionally biased region" description="Polar residues" evidence="12">
    <location>
        <begin position="9"/>
        <end position="19"/>
    </location>
</feature>
<keyword evidence="6" id="KW-0547">Nucleotide-binding</keyword>
<dbReference type="EMBL" id="SNSC02000004">
    <property type="protein sequence ID" value="TID25193.1"/>
    <property type="molecule type" value="Genomic_DNA"/>
</dbReference>
<accession>A0A4Z1P7S6</accession>
<dbReference type="InterPro" id="IPR036940">
    <property type="entry name" value="PI3/4_kinase_cat_sf"/>
</dbReference>
<evidence type="ECO:0000256" key="1">
    <source>
        <dbReference type="ARBA" id="ARBA00004123"/>
    </source>
</evidence>
<comment type="subcellular location">
    <subcellularLocation>
        <location evidence="1">Nucleus</location>
    </subcellularLocation>
</comment>
<dbReference type="InterPro" id="IPR003151">
    <property type="entry name" value="PIK-rel_kinase_FAT"/>
</dbReference>
<evidence type="ECO:0000313" key="16">
    <source>
        <dbReference type="Proteomes" id="UP000298493"/>
    </source>
</evidence>
<evidence type="ECO:0000256" key="3">
    <source>
        <dbReference type="ARBA" id="ARBA00012513"/>
    </source>
</evidence>
<sequence length="2693" mass="299949">MARRGGGQLSTQLGISNANHLPPPSTIAAQILHNHIRSNNVARQEPENDALFGQLLQEYLRNPMAEEATVETNAQLISVVVEAGLDVLVKDNPFTPDTLTHQAKDSLTVISYTIEKIPGVLLFTGIGNDGDNLPLFLWLLPKILKLLGRRHTAILQNDLCNVLTTSIRSLQQTTQLWRHADSLRDIITAVVEDIVSSLETQILLDRTGTKKLSVSLPSSRSMSALWPKALEVLVVPQAYQTRITDASQTHLIALDLISVLTNCSLHSDSPVDTTSTLMVSRWTLDVCHRLLRTSRSCFDEPSQDMDRFLSLLLSSVFEAYPIDDNLSKVGPLLDLFVEVLWAFKQHGGRALHDTLVKYVNLLLGENRHPGVVESCKRRFLPLLSTHKNEDIHMEQDDFQHLLDTIHSFFYSKDQANANGDNRPSKRQRIGENATKDSWEVAYSGILKSVTSQLAYEARDFVLDLSETAPDRFDALSLEEKYKALANLGALPCAASGCLSMAAASPRILNTCAICDRHGGISSGDSAIVTWDEIVPDDYKGIIEALSSLLQSAELRKSKKARVTAAHAIRRMVNHTNDREILSVGSGVFGPWLMRSLQSSSRELRIASTHSLMAYLREDVREDVRTKNRREILDFLRCLTDRNNASEHESLVTAWGLVGRHCGQDELNLALIQLVDFLGHTHPVISGAAYHEILKLAKDLDRMPMELFKPFWSSVALHVVKDLIARPQRVQQLSELLGISVNDFLLLTQTETIPYLILTRRRDVLLRIAQARGPAAGVQDLWLQPSRNLAAVISLLFIQPSPDPELAAIGLLKDVAPDFTEHDLSNLVRVDPILIACAILKEAADGQDSKRVQAHQAFRLLAMASERKPGGQSKALKPAKALSSFLEAHVLGIMSHFTDIIDSSLEKQPLAEKTRALKAVEQLITLAKSQAGIALPQIRATLQSALQLNQLADFAFSAWVELVSVTGEDDIESLIDHTFAIIVQNWRVFSHESQIRARDTIADLLKNHNTLIRDRIDMIPSLKHIALLDKFEAEINRFKSTIDPTIRFEAFGRRVGDENFVIVHQALIELVPFLETHQRIIHESAVSQQPHALIAKLSRALLDAIIRFKESHHEILPLCGQCLGIIGCIDPNRVDSTRERRDIMMLSNFEKADEVISFVAHLLETVIAEAFHAASTGKAQTYLAYVMQELLKFCGFRQAVVLRPKSSQSMPTFQRWSLIPEAVRSTLTPYFNTKYVIVHAAMPTDGNDFPIFNPGLRHGTWLRKLVFILLHRAQGENAQMIFPVLSRVIWGHDITIPSFLLPFVVLNVVVGGSEDDSADILTEFLEVLTYDMDDASHSQREDIKQCSENIFQTLDYLSRWLQEKKKALTAIVTGNSRSHVMPTDFDEIRETTHISSVERILTGIPAAAISRRAVQCRSYARALFHWEQHIRQISDTVRLKKQEPPTMEEEFKHLQHIYAQIDEPDAIEGISTRLQILDPEQQVLEYKRAGRWTAAQSWYEIALGEKPADPSLEVDLFNCLKSSGRYGSLLDTVRGFCPTADKLTHHALPFATEAAWMTGKWDALDSFLKSEASTKSTDFNVGVGKVMLAMLERDPDVLHQTIDSLRQHVVQGLSESSTASLAAAHPFTLKLHALYELEVTARYQGDEEGETFKDSMDRRLDIIGAFTDDKQYLLGIRRAAMQFSDGWSNQQQAANWLTSARLYRKAGLTDAAYDAVLRATQLHDGAAKIEHTRLLWVDGYHRKAIQNLQGAIETNSFQAYTISAVQDTLGPTADDQGQAQNLLVAKTQLLLAKWMDSAGQIKSEDLRKYYLNACNSFRKWEKGHYYIGKHYLKILESEKAAPDAKKTVAFLSGDCQKLVIENFLRSMVFGAKYYYQTIPKVLTLWLDLGAELHEVEKHPRSLDQYHSIKVKKLDTVNKQVKKYVERLPGYVFYTAFPQIMSRINHPYPKVSDAVMYIITRIAMMHPQQALWSILAVAKAKATDKASRATMVLNKLKQIKTQPGGLDIKALIAHGVKITHALLAACEIAVDTRMSRASLQRDLGFKHSLAPCLLVVPVETTMTASLPTGTGGLAIRSHKPFPKNTTTIAAFLDDVLVLSSLQRPRKLTIRGSDGEQYGLLCKPKDDLRKDQRLMEFTSMIDRALKRDVESSKRRLYIRTYAVTPLNEECGAIEWVDGLKPMRDIILASLKAKGVKPDYGEIRQLLDKACSDIDHGSAKIFTEQIQPKFPLVLHEWFVEVFPEPESWLAARLRYTRSCAVMSIVGHVLGLGDRHGENILLQENTGGVFHVDFNCLFDKGLTFEKPELVPFRLTANMVDAMGSYGYEGPYRTAAELTLKILKQYEDTLMTIMETFLYDPTTDFIAKPKKRTRGVPETPAEVLESVRGKVGGWLPGETVPLSVDGPADIRLNSKSESLTRKPSPSPLQFAALNNAVGHNSIPTTTTVQVELMAPPDFKPLTINPVDFSLTEGTNIPAPPDSPPQTPRPPTSDGGPLTSHPTTPNGSSRMPGAFPPSPASGPVSETTLNSKLPASPQTTYPNGNGNGNSNGYLSPAISPIVEKKRPSSVRRLLSLRSIRGEKDKHVKYGTLNANGSSDFNPSARPGSPYTIMSNESAISSVSTQRKRNSAWFGSSSKRKSGFFTGKIEEDALEHEGGAVQPPVRTGPPPPTLPEFQQFKSLDGALDSNLGAEDMFKNIK</sequence>
<feature type="compositionally biased region" description="Pro residues" evidence="12">
    <location>
        <begin position="2471"/>
        <end position="2484"/>
    </location>
</feature>
<evidence type="ECO:0000256" key="5">
    <source>
        <dbReference type="ARBA" id="ARBA00022679"/>
    </source>
</evidence>
<dbReference type="GO" id="GO:0005524">
    <property type="term" value="F:ATP binding"/>
    <property type="evidence" value="ECO:0007669"/>
    <property type="project" value="UniProtKB-KW"/>
</dbReference>
<dbReference type="FunFam" id="1.10.1070.11:FF:000031">
    <property type="entry name" value="Phosphatidyl inositol 3-kinase"/>
    <property type="match status" value="1"/>
</dbReference>
<keyword evidence="11" id="KW-0539">Nucleus</keyword>
<dbReference type="SUPFAM" id="SSF56112">
    <property type="entry name" value="Protein kinase-like (PK-like)"/>
    <property type="match status" value="1"/>
</dbReference>
<dbReference type="Pfam" id="PF23593">
    <property type="entry name" value="HEAT_ATR"/>
    <property type="match status" value="1"/>
</dbReference>
<organism evidence="15 16">
    <name type="scientific">Venturia nashicola</name>
    <dbReference type="NCBI Taxonomy" id="86259"/>
    <lineage>
        <taxon>Eukaryota</taxon>
        <taxon>Fungi</taxon>
        <taxon>Dikarya</taxon>
        <taxon>Ascomycota</taxon>
        <taxon>Pezizomycotina</taxon>
        <taxon>Dothideomycetes</taxon>
        <taxon>Pleosporomycetidae</taxon>
        <taxon>Venturiales</taxon>
        <taxon>Venturiaceae</taxon>
        <taxon>Venturia</taxon>
    </lineage>
</organism>
<dbReference type="GO" id="GO:0004674">
    <property type="term" value="F:protein serine/threonine kinase activity"/>
    <property type="evidence" value="ECO:0007669"/>
    <property type="project" value="UniProtKB-KW"/>
</dbReference>
<dbReference type="InterPro" id="IPR012993">
    <property type="entry name" value="UME"/>
</dbReference>
<dbReference type="Gene3D" id="3.30.1010.10">
    <property type="entry name" value="Phosphatidylinositol 3-kinase Catalytic Subunit, Chain A, domain 4"/>
    <property type="match status" value="1"/>
</dbReference>
<dbReference type="Pfam" id="PF02259">
    <property type="entry name" value="FAT"/>
    <property type="match status" value="1"/>
</dbReference>
<evidence type="ECO:0000313" key="15">
    <source>
        <dbReference type="EMBL" id="TID25193.1"/>
    </source>
</evidence>
<feature type="region of interest" description="Disordered" evidence="12">
    <location>
        <begin position="1"/>
        <end position="20"/>
    </location>
</feature>
<dbReference type="Pfam" id="PF25030">
    <property type="entry name" value="M-HEAT_ATR"/>
    <property type="match status" value="1"/>
</dbReference>
<comment type="similarity">
    <text evidence="2">Belongs to the PI3/PI4-kinase family. ATM subfamily.</text>
</comment>
<dbReference type="InterPro" id="IPR016024">
    <property type="entry name" value="ARM-type_fold"/>
</dbReference>
<evidence type="ECO:0000256" key="2">
    <source>
        <dbReference type="ARBA" id="ARBA00010769"/>
    </source>
</evidence>
<dbReference type="SUPFAM" id="SSF48371">
    <property type="entry name" value="ARM repeat"/>
    <property type="match status" value="1"/>
</dbReference>
<dbReference type="InterPro" id="IPR014009">
    <property type="entry name" value="PIK_FAT"/>
</dbReference>
<dbReference type="Gene3D" id="1.10.1070.11">
    <property type="entry name" value="Phosphatidylinositol 3-/4-kinase, catalytic domain"/>
    <property type="match status" value="1"/>
</dbReference>
<dbReference type="GO" id="GO:0000077">
    <property type="term" value="P:DNA damage checkpoint signaling"/>
    <property type="evidence" value="ECO:0007669"/>
    <property type="project" value="TreeGrafter"/>
</dbReference>
<keyword evidence="8" id="KW-0418">Kinase</keyword>
<dbReference type="SMART" id="SM00146">
    <property type="entry name" value="PI3Kc"/>
    <property type="match status" value="1"/>
</dbReference>
<evidence type="ECO:0000256" key="9">
    <source>
        <dbReference type="ARBA" id="ARBA00022840"/>
    </source>
</evidence>
<evidence type="ECO:0000256" key="11">
    <source>
        <dbReference type="ARBA" id="ARBA00023242"/>
    </source>
</evidence>
<evidence type="ECO:0000256" key="12">
    <source>
        <dbReference type="SAM" id="MobiDB-lite"/>
    </source>
</evidence>
<dbReference type="InterPro" id="IPR000403">
    <property type="entry name" value="PI3/4_kinase_cat_dom"/>
</dbReference>
<evidence type="ECO:0000256" key="10">
    <source>
        <dbReference type="ARBA" id="ARBA00023204"/>
    </source>
</evidence>
<dbReference type="InterPro" id="IPR050517">
    <property type="entry name" value="DDR_Repair_Kinase"/>
</dbReference>
<keyword evidence="7" id="KW-0227">DNA damage</keyword>
<evidence type="ECO:0000256" key="6">
    <source>
        <dbReference type="ARBA" id="ARBA00022741"/>
    </source>
</evidence>
<evidence type="ECO:0000256" key="4">
    <source>
        <dbReference type="ARBA" id="ARBA00022527"/>
    </source>
</evidence>
<dbReference type="CDD" id="cd00892">
    <property type="entry name" value="PIKKc_ATR"/>
    <property type="match status" value="1"/>
</dbReference>
<keyword evidence="10" id="KW-0234">DNA repair</keyword>
<comment type="caution">
    <text evidence="15">The sequence shown here is derived from an EMBL/GenBank/DDBJ whole genome shotgun (WGS) entry which is preliminary data.</text>
</comment>
<dbReference type="PROSITE" id="PS51189">
    <property type="entry name" value="FAT"/>
    <property type="match status" value="1"/>
</dbReference>
<gene>
    <name evidence="15" type="ORF">E6O75_ATG04398</name>
</gene>
<dbReference type="STRING" id="86259.A0A4Z1P7S6"/>
<dbReference type="GO" id="GO:0000723">
    <property type="term" value="P:telomere maintenance"/>
    <property type="evidence" value="ECO:0007669"/>
    <property type="project" value="TreeGrafter"/>
</dbReference>
<dbReference type="InterPro" id="IPR057564">
    <property type="entry name" value="HEAT_ATR"/>
</dbReference>
<dbReference type="InterPro" id="IPR056802">
    <property type="entry name" value="ATR-like_M-HEAT"/>
</dbReference>
<dbReference type="PANTHER" id="PTHR11139">
    <property type="entry name" value="ATAXIA TELANGIECTASIA MUTATED ATM -RELATED"/>
    <property type="match status" value="1"/>
</dbReference>
<feature type="domain" description="PI3K/PI4K catalytic" evidence="13">
    <location>
        <begin position="2089"/>
        <end position="2414"/>
    </location>
</feature>
<dbReference type="InterPro" id="IPR018936">
    <property type="entry name" value="PI3/4_kinase_CS"/>
</dbReference>